<protein>
    <submittedName>
        <fullName evidence="4">TauD/TfdA family dioxygenase</fullName>
    </submittedName>
</protein>
<dbReference type="InterPro" id="IPR042098">
    <property type="entry name" value="TauD-like_sf"/>
</dbReference>
<dbReference type="InterPro" id="IPR051017">
    <property type="entry name" value="Aldolase-II_Adducin_sf"/>
</dbReference>
<dbReference type="SMART" id="SM01007">
    <property type="entry name" value="Aldolase_II"/>
    <property type="match status" value="1"/>
</dbReference>
<dbReference type="Gene3D" id="3.60.130.10">
    <property type="entry name" value="Clavaminate synthase-like"/>
    <property type="match status" value="1"/>
</dbReference>
<feature type="domain" description="Class II aldolase/adducin N-terminal" evidence="3">
    <location>
        <begin position="388"/>
        <end position="569"/>
    </location>
</feature>
<evidence type="ECO:0000256" key="2">
    <source>
        <dbReference type="ARBA" id="ARBA00037961"/>
    </source>
</evidence>
<evidence type="ECO:0000313" key="5">
    <source>
        <dbReference type="Proteomes" id="UP000830198"/>
    </source>
</evidence>
<keyword evidence="1" id="KW-0560">Oxidoreductase</keyword>
<dbReference type="Gene3D" id="3.40.225.10">
    <property type="entry name" value="Class II aldolase/adducin N-terminal domain"/>
    <property type="match status" value="1"/>
</dbReference>
<dbReference type="Pfam" id="PF02668">
    <property type="entry name" value="TauD"/>
    <property type="match status" value="1"/>
</dbReference>
<evidence type="ECO:0000259" key="3">
    <source>
        <dbReference type="SMART" id="SM01007"/>
    </source>
</evidence>
<dbReference type="SUPFAM" id="SSF53639">
    <property type="entry name" value="AraD/HMP-PK domain-like"/>
    <property type="match status" value="1"/>
</dbReference>
<dbReference type="InterPro" id="IPR003819">
    <property type="entry name" value="TauD/TfdA-like"/>
</dbReference>
<dbReference type="GO" id="GO:0051213">
    <property type="term" value="F:dioxygenase activity"/>
    <property type="evidence" value="ECO:0007669"/>
    <property type="project" value="UniProtKB-KW"/>
</dbReference>
<evidence type="ECO:0000313" key="4">
    <source>
        <dbReference type="EMBL" id="UPK68820.1"/>
    </source>
</evidence>
<gene>
    <name evidence="4" type="ORF">MYF79_28075</name>
</gene>
<dbReference type="InterPro" id="IPR001303">
    <property type="entry name" value="Aldolase_II/adducin_N"/>
</dbReference>
<name>A0ABY4HZJ1_CHIFI</name>
<accession>A0ABY4HZJ1</accession>
<evidence type="ECO:0000256" key="1">
    <source>
        <dbReference type="ARBA" id="ARBA00023002"/>
    </source>
</evidence>
<comment type="similarity">
    <text evidence="2">Belongs to the aldolase class II family.</text>
</comment>
<reference evidence="4 5" key="1">
    <citation type="submission" date="2022-04" db="EMBL/GenBank/DDBJ databases">
        <title>The arsenic-methylating capacity of Chitinophaga filiformis YT5 during chitin decomposition.</title>
        <authorList>
            <person name="Chen G."/>
            <person name="Liang Y."/>
        </authorList>
    </citation>
    <scope>NUCLEOTIDE SEQUENCE [LARGE SCALE GENOMIC DNA]</scope>
    <source>
        <strain evidence="4 5">YT5</strain>
    </source>
</reference>
<dbReference type="InterPro" id="IPR036409">
    <property type="entry name" value="Aldolase_II/adducin_N_sf"/>
</dbReference>
<dbReference type="PANTHER" id="PTHR10672:SF3">
    <property type="entry name" value="PROTEIN HU-LI TAI SHAO"/>
    <property type="match status" value="1"/>
</dbReference>
<dbReference type="Pfam" id="PF00596">
    <property type="entry name" value="Aldolase_II"/>
    <property type="match status" value="1"/>
</dbReference>
<dbReference type="PANTHER" id="PTHR10672">
    <property type="entry name" value="ADDUCIN"/>
    <property type="match status" value="1"/>
</dbReference>
<dbReference type="EMBL" id="CP095855">
    <property type="protein sequence ID" value="UPK68820.1"/>
    <property type="molecule type" value="Genomic_DNA"/>
</dbReference>
<proteinExistence type="inferred from homology"/>
<dbReference type="Proteomes" id="UP000830198">
    <property type="component" value="Chromosome"/>
</dbReference>
<keyword evidence="4" id="KW-0223">Dioxygenase</keyword>
<dbReference type="SUPFAM" id="SSF51197">
    <property type="entry name" value="Clavaminate synthase-like"/>
    <property type="match status" value="1"/>
</dbReference>
<organism evidence="4 5">
    <name type="scientific">Chitinophaga filiformis</name>
    <name type="common">Myxococcus filiformis</name>
    <name type="synonym">Flexibacter filiformis</name>
    <dbReference type="NCBI Taxonomy" id="104663"/>
    <lineage>
        <taxon>Bacteria</taxon>
        <taxon>Pseudomonadati</taxon>
        <taxon>Bacteroidota</taxon>
        <taxon>Chitinophagia</taxon>
        <taxon>Chitinophagales</taxon>
        <taxon>Chitinophagaceae</taxon>
        <taxon>Chitinophaga</taxon>
    </lineage>
</organism>
<keyword evidence="5" id="KW-1185">Reference proteome</keyword>
<dbReference type="RefSeq" id="WP_247811186.1">
    <property type="nucleotide sequence ID" value="NZ_CP095855.1"/>
</dbReference>
<sequence length="622" mass="70739">MAVNKNSLEGLLSTKPKVFVPKSSIEDSERKSIGNEYTKITVLECKKPGLTLNKWITDNLDYVKSVFEEGRIVLFRGFKPLEDRRQFSDIARAVSGSELLNYTEPSTPRTQLEAKVYTSTEFPQEHAIVQHNEHSYSDHWAGKIFFYCEQPAAEGGQTPVCDSRAVYRLLDEGTRRKFEEHGVLYVRNFTNEMDISWKQFFQTENKEEVEQYCKKRGIQLEWKGDGQLRTMQLAQGVLLHPVLGEKVWFNQAHLFHYTNLQKEVYEYLLEEYGEEQLPRNAYYGDHSAIPVDTLTAIKAAYYKAAFSFDWQEGDLIMLDNMLYSHGRAPFKGSRSILVAMTEEHANQFKQADKGLLVDQQAVADSRMRTASHYVNRLNTESSEAALKYKLSVANRIMAALHLEEGGISGHISFKVPGKEGLFWVNPFGMLSEEVTPDNLIMVNEDGIIVDGDHPVNVAGFCIHATIHKMYPELNCIVHTHSPWGTVFSALNSLIEPVDQNCCMFFENLALYNEYNGPVNEVEDSMKLARALNGKSAAILANHGAITCGESIETAVMYMVALERACRINILCRQTGPFSLIDAEVARTTKEWIANPIGFKIEFDALQRKVERLYPELTQYKRI</sequence>